<dbReference type="AlphaFoldDB" id="A0A7C9DZ09"/>
<accession>A0A7C9DZ09</accession>
<feature type="region of interest" description="Disordered" evidence="1">
    <location>
        <begin position="134"/>
        <end position="191"/>
    </location>
</feature>
<protein>
    <submittedName>
        <fullName evidence="2">Uncharacterized protein</fullName>
    </submittedName>
</protein>
<reference evidence="2" key="1">
    <citation type="journal article" date="2013" name="J. Plant Res.">
        <title>Effect of fungi and light on seed germination of three Opuntia species from semiarid lands of central Mexico.</title>
        <authorList>
            <person name="Delgado-Sanchez P."/>
            <person name="Jimenez-Bremont J.F."/>
            <person name="Guerrero-Gonzalez Mde L."/>
            <person name="Flores J."/>
        </authorList>
    </citation>
    <scope>NUCLEOTIDE SEQUENCE</scope>
    <source>
        <tissue evidence="2">Cladode</tissue>
    </source>
</reference>
<feature type="compositionally biased region" description="Basic and acidic residues" evidence="1">
    <location>
        <begin position="134"/>
        <end position="151"/>
    </location>
</feature>
<name>A0A7C9DZ09_OPUST</name>
<feature type="compositionally biased region" description="Basic and acidic residues" evidence="1">
    <location>
        <begin position="182"/>
        <end position="191"/>
    </location>
</feature>
<reference evidence="2" key="2">
    <citation type="submission" date="2020-07" db="EMBL/GenBank/DDBJ databases">
        <authorList>
            <person name="Vera ALvarez R."/>
            <person name="Arias-Moreno D.M."/>
            <person name="Jimenez-Jacinto V."/>
            <person name="Jimenez-Bremont J.F."/>
            <person name="Swaminathan K."/>
            <person name="Moose S.P."/>
            <person name="Guerrero-Gonzalez M.L."/>
            <person name="Marino-Ramirez L."/>
            <person name="Landsman D."/>
            <person name="Rodriguez-Kessler M."/>
            <person name="Delgado-Sanchez P."/>
        </authorList>
    </citation>
    <scope>NUCLEOTIDE SEQUENCE</scope>
    <source>
        <tissue evidence="2">Cladode</tissue>
    </source>
</reference>
<sequence>MHYVKTTSVKCGIQQGTNFQGRLAGFLSETTWMTLPSTEMALSPTGFTSASKVPRVESYLRRWEACLTPPVSLMTTTSRGDSFLPCQHLRKFLPILPNPLIATLSCALTTPFCPRLLLPTALVWKATKVMKSSEPLRAKGSDADEQLRPEHSANGALLETRRDGLAMESTLEAMLSQQEKPTQTEHNVKWD</sequence>
<organism evidence="2">
    <name type="scientific">Opuntia streptacantha</name>
    <name type="common">Prickly pear cactus</name>
    <name type="synonym">Opuntia cardona</name>
    <dbReference type="NCBI Taxonomy" id="393608"/>
    <lineage>
        <taxon>Eukaryota</taxon>
        <taxon>Viridiplantae</taxon>
        <taxon>Streptophyta</taxon>
        <taxon>Embryophyta</taxon>
        <taxon>Tracheophyta</taxon>
        <taxon>Spermatophyta</taxon>
        <taxon>Magnoliopsida</taxon>
        <taxon>eudicotyledons</taxon>
        <taxon>Gunneridae</taxon>
        <taxon>Pentapetalae</taxon>
        <taxon>Caryophyllales</taxon>
        <taxon>Cactineae</taxon>
        <taxon>Cactaceae</taxon>
        <taxon>Opuntioideae</taxon>
        <taxon>Opuntia</taxon>
    </lineage>
</organism>
<proteinExistence type="predicted"/>
<evidence type="ECO:0000313" key="2">
    <source>
        <dbReference type="EMBL" id="MBA4652846.1"/>
    </source>
</evidence>
<evidence type="ECO:0000256" key="1">
    <source>
        <dbReference type="SAM" id="MobiDB-lite"/>
    </source>
</evidence>
<dbReference type="EMBL" id="GISG01176446">
    <property type="protein sequence ID" value="MBA4652846.1"/>
    <property type="molecule type" value="Transcribed_RNA"/>
</dbReference>